<dbReference type="EMBL" id="KN838540">
    <property type="protein sequence ID" value="KIK08945.1"/>
    <property type="molecule type" value="Genomic_DNA"/>
</dbReference>
<evidence type="ECO:0000313" key="3">
    <source>
        <dbReference type="Proteomes" id="UP000054477"/>
    </source>
</evidence>
<organism evidence="2 3">
    <name type="scientific">Laccaria amethystina LaAM-08-1</name>
    <dbReference type="NCBI Taxonomy" id="1095629"/>
    <lineage>
        <taxon>Eukaryota</taxon>
        <taxon>Fungi</taxon>
        <taxon>Dikarya</taxon>
        <taxon>Basidiomycota</taxon>
        <taxon>Agaricomycotina</taxon>
        <taxon>Agaricomycetes</taxon>
        <taxon>Agaricomycetidae</taxon>
        <taxon>Agaricales</taxon>
        <taxon>Agaricineae</taxon>
        <taxon>Hydnangiaceae</taxon>
        <taxon>Laccaria</taxon>
    </lineage>
</organism>
<feature type="chain" id="PRO_5002205760" evidence="1">
    <location>
        <begin position="26"/>
        <end position="345"/>
    </location>
</feature>
<name>A0A0C9X9N5_9AGAR</name>
<proteinExistence type="predicted"/>
<accession>A0A0C9X9N5</accession>
<reference evidence="3" key="2">
    <citation type="submission" date="2015-01" db="EMBL/GenBank/DDBJ databases">
        <title>Evolutionary Origins and Diversification of the Mycorrhizal Mutualists.</title>
        <authorList>
            <consortium name="DOE Joint Genome Institute"/>
            <consortium name="Mycorrhizal Genomics Consortium"/>
            <person name="Kohler A."/>
            <person name="Kuo A."/>
            <person name="Nagy L.G."/>
            <person name="Floudas D."/>
            <person name="Copeland A."/>
            <person name="Barry K.W."/>
            <person name="Cichocki N."/>
            <person name="Veneault-Fourrey C."/>
            <person name="LaButti K."/>
            <person name="Lindquist E.A."/>
            <person name="Lipzen A."/>
            <person name="Lundell T."/>
            <person name="Morin E."/>
            <person name="Murat C."/>
            <person name="Riley R."/>
            <person name="Ohm R."/>
            <person name="Sun H."/>
            <person name="Tunlid A."/>
            <person name="Henrissat B."/>
            <person name="Grigoriev I.V."/>
            <person name="Hibbett D.S."/>
            <person name="Martin F."/>
        </authorList>
    </citation>
    <scope>NUCLEOTIDE SEQUENCE [LARGE SCALE GENOMIC DNA]</scope>
    <source>
        <strain evidence="3">LaAM-08-1</strain>
    </source>
</reference>
<dbReference type="AlphaFoldDB" id="A0A0C9X9N5"/>
<evidence type="ECO:0000313" key="2">
    <source>
        <dbReference type="EMBL" id="KIK08945.1"/>
    </source>
</evidence>
<dbReference type="HOGENOM" id="CLU_708943_0_0_1"/>
<reference evidence="2 3" key="1">
    <citation type="submission" date="2014-04" db="EMBL/GenBank/DDBJ databases">
        <authorList>
            <consortium name="DOE Joint Genome Institute"/>
            <person name="Kuo A."/>
            <person name="Kohler A."/>
            <person name="Nagy L.G."/>
            <person name="Floudas D."/>
            <person name="Copeland A."/>
            <person name="Barry K.W."/>
            <person name="Cichocki N."/>
            <person name="Veneault-Fourrey C."/>
            <person name="LaButti K."/>
            <person name="Lindquist E.A."/>
            <person name="Lipzen A."/>
            <person name="Lundell T."/>
            <person name="Morin E."/>
            <person name="Murat C."/>
            <person name="Sun H."/>
            <person name="Tunlid A."/>
            <person name="Henrissat B."/>
            <person name="Grigoriev I.V."/>
            <person name="Hibbett D.S."/>
            <person name="Martin F."/>
            <person name="Nordberg H.P."/>
            <person name="Cantor M.N."/>
            <person name="Hua S.X."/>
        </authorList>
    </citation>
    <scope>NUCLEOTIDE SEQUENCE [LARGE SCALE GENOMIC DNA]</scope>
    <source>
        <strain evidence="2 3">LaAM-08-1</strain>
    </source>
</reference>
<protein>
    <submittedName>
        <fullName evidence="2">Uncharacterized protein</fullName>
    </submittedName>
</protein>
<keyword evidence="3" id="KW-1185">Reference proteome</keyword>
<sequence length="345" mass="38440">MTTFYGGKRCLTILLMSGSVEWCHALDAALVPSNAHVRTLFPHEDIMGCTLAYKKDLHDWRVAELEAGWGDPGRPEYEEVFGGTKVTQHHWHASSNFQGCVRLEGTVLIPFYHWDCPGIHVSSSQNSFPIINTLLSMPFLLLHNLPCLSPIVPLRDYQWQLFSMAKPYPVHHPSYTSTTFSIVPTIISHGPKTMQSSHLDLCTFDLPSGQILLRTTPSFSQDGDELLLRAGHEGLAEVGDVQHGDKGIVTGAISLPVTWDVQSVEGTEMPDNIDDLENFKGQPPTCFSSSEISSWYEQVPKFVLEPLHLISRSFERGVIGGMSTNDVLMIKGLIDPLEYVQFFLS</sequence>
<dbReference type="Proteomes" id="UP000054477">
    <property type="component" value="Unassembled WGS sequence"/>
</dbReference>
<gene>
    <name evidence="2" type="ORF">K443DRAFT_127930</name>
</gene>
<evidence type="ECO:0000256" key="1">
    <source>
        <dbReference type="SAM" id="SignalP"/>
    </source>
</evidence>
<feature type="signal peptide" evidence="1">
    <location>
        <begin position="1"/>
        <end position="25"/>
    </location>
</feature>
<dbReference type="OrthoDB" id="3067563at2759"/>
<keyword evidence="1" id="KW-0732">Signal</keyword>